<proteinExistence type="predicted"/>
<evidence type="ECO:0000256" key="1">
    <source>
        <dbReference type="SAM" id="MobiDB-lite"/>
    </source>
</evidence>
<sequence>MAARLATLAVPHGLTCLIGNGAVSRRVEARHTLGPVVLERAQSRDLDTLPARLVTRAHEMMGTDIAYLSEFDSSTRELNVRKTVGAVTPQFQNLRVPPGKGLASGIAASRTARWTQRYSDHQTRGGHLRQEFAVPGSVRLYLGVAEHEAGDARGAPGGERRAASGERRAASGERRARWHRMP</sequence>
<reference evidence="2" key="1">
    <citation type="journal article" date="2014" name="Int. J. Syst. Evol. Microbiol.">
        <title>Complete genome sequence of Corynebacterium casei LMG S-19264T (=DSM 44701T), isolated from a smear-ripened cheese.</title>
        <authorList>
            <consortium name="US DOE Joint Genome Institute (JGI-PGF)"/>
            <person name="Walter F."/>
            <person name="Albersmeier A."/>
            <person name="Kalinowski J."/>
            <person name="Ruckert C."/>
        </authorList>
    </citation>
    <scope>NUCLEOTIDE SEQUENCE</scope>
    <source>
        <strain evidence="2">CGMCC 4.3508</strain>
    </source>
</reference>
<dbReference type="RefSeq" id="WP_189093960.1">
    <property type="nucleotide sequence ID" value="NZ_BMMH01000001.1"/>
</dbReference>
<evidence type="ECO:0000313" key="2">
    <source>
        <dbReference type="EMBL" id="GGK90526.1"/>
    </source>
</evidence>
<evidence type="ECO:0000313" key="3">
    <source>
        <dbReference type="Proteomes" id="UP000638263"/>
    </source>
</evidence>
<comment type="caution">
    <text evidence="2">The sequence shown here is derived from an EMBL/GenBank/DDBJ whole genome shotgun (WGS) entry which is preliminary data.</text>
</comment>
<dbReference type="InterPro" id="IPR029016">
    <property type="entry name" value="GAF-like_dom_sf"/>
</dbReference>
<protein>
    <submittedName>
        <fullName evidence="2">Uncharacterized protein</fullName>
    </submittedName>
</protein>
<keyword evidence="3" id="KW-1185">Reference proteome</keyword>
<gene>
    <name evidence="2" type="ORF">GCM10011588_00940</name>
</gene>
<dbReference type="SUPFAM" id="SSF55781">
    <property type="entry name" value="GAF domain-like"/>
    <property type="match status" value="1"/>
</dbReference>
<dbReference type="AlphaFoldDB" id="A0A917R5P6"/>
<dbReference type="Proteomes" id="UP000638263">
    <property type="component" value="Unassembled WGS sequence"/>
</dbReference>
<organism evidence="2 3">
    <name type="scientific">Nocardia jinanensis</name>
    <dbReference type="NCBI Taxonomy" id="382504"/>
    <lineage>
        <taxon>Bacteria</taxon>
        <taxon>Bacillati</taxon>
        <taxon>Actinomycetota</taxon>
        <taxon>Actinomycetes</taxon>
        <taxon>Mycobacteriales</taxon>
        <taxon>Nocardiaceae</taxon>
        <taxon>Nocardia</taxon>
    </lineage>
</organism>
<feature type="region of interest" description="Disordered" evidence="1">
    <location>
        <begin position="148"/>
        <end position="182"/>
    </location>
</feature>
<accession>A0A917R5P6</accession>
<reference evidence="2" key="2">
    <citation type="submission" date="2020-09" db="EMBL/GenBank/DDBJ databases">
        <authorList>
            <person name="Sun Q."/>
            <person name="Zhou Y."/>
        </authorList>
    </citation>
    <scope>NUCLEOTIDE SEQUENCE</scope>
    <source>
        <strain evidence="2">CGMCC 4.3508</strain>
    </source>
</reference>
<name>A0A917R5P6_9NOCA</name>
<dbReference type="Gene3D" id="3.30.450.40">
    <property type="match status" value="1"/>
</dbReference>
<feature type="compositionally biased region" description="Basic and acidic residues" evidence="1">
    <location>
        <begin position="158"/>
        <end position="175"/>
    </location>
</feature>
<dbReference type="EMBL" id="BMMH01000001">
    <property type="protein sequence ID" value="GGK90526.1"/>
    <property type="molecule type" value="Genomic_DNA"/>
</dbReference>